<protein>
    <recommendedName>
        <fullName evidence="3">TnsA-like heteromeric transposase endonuclease subunit</fullName>
    </recommendedName>
</protein>
<sequence>MTTTVPTANIDQFNALPAACRCGGGRSHDVYWRATDPSPLTDPATARFAFRTVEPERTVNFGRKRLTFAFHSVRTGHVQQGEGPWELLLAKHLETTPDGGPYRLHGHRAWFTHEDGSVTTYGPDAVWCDANGHVVCGEVKASDTYFTEPATAALLTAVEKGLATAGIRLARITGDALCADRRRRFNVCRAFADGLGRLDVHIEQQARDVLAGGSVPLARLGERLEVADADRVRVVNSLLVRRVASYDLSAGVTPDLEISAARPIQEDRRLESLTI</sequence>
<accession>A0A7W6A5Z3</accession>
<keyword evidence="2" id="KW-1185">Reference proteome</keyword>
<comment type="caution">
    <text evidence="1">The sequence shown here is derived from an EMBL/GenBank/DDBJ whole genome shotgun (WGS) entry which is preliminary data.</text>
</comment>
<proteinExistence type="predicted"/>
<evidence type="ECO:0000313" key="1">
    <source>
        <dbReference type="EMBL" id="MBB3877759.1"/>
    </source>
</evidence>
<gene>
    <name evidence="1" type="ORF">GGR48_000162</name>
</gene>
<dbReference type="EMBL" id="JACIDH010000001">
    <property type="protein sequence ID" value="MBB3877759.1"/>
    <property type="molecule type" value="Genomic_DNA"/>
</dbReference>
<organism evidence="1 2">
    <name type="scientific">Sphingomonas pseudosanguinis</name>
    <dbReference type="NCBI Taxonomy" id="413712"/>
    <lineage>
        <taxon>Bacteria</taxon>
        <taxon>Pseudomonadati</taxon>
        <taxon>Pseudomonadota</taxon>
        <taxon>Alphaproteobacteria</taxon>
        <taxon>Sphingomonadales</taxon>
        <taxon>Sphingomonadaceae</taxon>
        <taxon>Sphingomonas</taxon>
    </lineage>
</organism>
<dbReference type="AlphaFoldDB" id="A0A7W6A5Z3"/>
<reference evidence="1 2" key="1">
    <citation type="submission" date="2020-08" db="EMBL/GenBank/DDBJ databases">
        <title>Genomic Encyclopedia of Type Strains, Phase IV (KMG-IV): sequencing the most valuable type-strain genomes for metagenomic binning, comparative biology and taxonomic classification.</title>
        <authorList>
            <person name="Goeker M."/>
        </authorList>
    </citation>
    <scope>NUCLEOTIDE SEQUENCE [LARGE SCALE GENOMIC DNA]</scope>
    <source>
        <strain evidence="1 2">DSM 19512</strain>
    </source>
</reference>
<name>A0A7W6A5Z3_9SPHN</name>
<evidence type="ECO:0000313" key="2">
    <source>
        <dbReference type="Proteomes" id="UP000538670"/>
    </source>
</evidence>
<dbReference type="Proteomes" id="UP000538670">
    <property type="component" value="Unassembled WGS sequence"/>
</dbReference>
<dbReference type="RefSeq" id="WP_183949890.1">
    <property type="nucleotide sequence ID" value="NZ_JACIDH010000001.1"/>
</dbReference>
<evidence type="ECO:0008006" key="3">
    <source>
        <dbReference type="Google" id="ProtNLM"/>
    </source>
</evidence>